<reference evidence="2 3" key="1">
    <citation type="journal article" date="2013" name="PLoS Genet.">
        <title>Genomic mechanisms accounting for the adaptation to parasitism in nematode-trapping fungi.</title>
        <authorList>
            <person name="Meerupati T."/>
            <person name="Andersson K.M."/>
            <person name="Friman E."/>
            <person name="Kumar D."/>
            <person name="Tunlid A."/>
            <person name="Ahren D."/>
        </authorList>
    </citation>
    <scope>NUCLEOTIDE SEQUENCE [LARGE SCALE GENOMIC DNA]</scope>
    <source>
        <strain evidence="2 3">CBS 200.50</strain>
    </source>
</reference>
<feature type="compositionally biased region" description="Low complexity" evidence="1">
    <location>
        <begin position="10"/>
        <end position="20"/>
    </location>
</feature>
<accession>S8AHW8</accession>
<dbReference type="HOGENOM" id="CLU_2084761_0_0_1"/>
<comment type="caution">
    <text evidence="2">The sequence shown here is derived from an EMBL/GenBank/DDBJ whole genome shotgun (WGS) entry which is preliminary data.</text>
</comment>
<keyword evidence="3" id="KW-1185">Reference proteome</keyword>
<gene>
    <name evidence="2" type="ORF">H072_3373</name>
</gene>
<proteinExistence type="predicted"/>
<name>S8AHW8_DACHA</name>
<sequence>MEPIEPTVSPTVEAEANAVPENPPPTPASVSGDLEKPTTPTQSDEGHMAIPPNTPVNDGTSPLKESVSLDKMKALETLPKTLSTELKDGDPTRFESLENIKSRTFHKMTCTGGLPII</sequence>
<dbReference type="AlphaFoldDB" id="S8AHW8"/>
<evidence type="ECO:0000256" key="1">
    <source>
        <dbReference type="SAM" id="MobiDB-lite"/>
    </source>
</evidence>
<evidence type="ECO:0000313" key="3">
    <source>
        <dbReference type="Proteomes" id="UP000015100"/>
    </source>
</evidence>
<evidence type="ECO:0000313" key="2">
    <source>
        <dbReference type="EMBL" id="EPS42630.1"/>
    </source>
</evidence>
<dbReference type="Proteomes" id="UP000015100">
    <property type="component" value="Unassembled WGS sequence"/>
</dbReference>
<protein>
    <submittedName>
        <fullName evidence="2">Uncharacterized protein</fullName>
    </submittedName>
</protein>
<dbReference type="EMBL" id="AQGS01000107">
    <property type="protein sequence ID" value="EPS42630.1"/>
    <property type="molecule type" value="Genomic_DNA"/>
</dbReference>
<feature type="region of interest" description="Disordered" evidence="1">
    <location>
        <begin position="1"/>
        <end position="65"/>
    </location>
</feature>
<reference evidence="3" key="2">
    <citation type="submission" date="2013-04" db="EMBL/GenBank/DDBJ databases">
        <title>Genomic mechanisms accounting for the adaptation to parasitism in nematode-trapping fungi.</title>
        <authorList>
            <person name="Ahren D.G."/>
        </authorList>
    </citation>
    <scope>NUCLEOTIDE SEQUENCE [LARGE SCALE GENOMIC DNA]</scope>
    <source>
        <strain evidence="3">CBS 200.50</strain>
    </source>
</reference>
<organism evidence="2 3">
    <name type="scientific">Dactylellina haptotyla (strain CBS 200.50)</name>
    <name type="common">Nematode-trapping fungus</name>
    <name type="synonym">Monacrosporium haptotylum</name>
    <dbReference type="NCBI Taxonomy" id="1284197"/>
    <lineage>
        <taxon>Eukaryota</taxon>
        <taxon>Fungi</taxon>
        <taxon>Dikarya</taxon>
        <taxon>Ascomycota</taxon>
        <taxon>Pezizomycotina</taxon>
        <taxon>Orbiliomycetes</taxon>
        <taxon>Orbiliales</taxon>
        <taxon>Orbiliaceae</taxon>
        <taxon>Dactylellina</taxon>
    </lineage>
</organism>